<proteinExistence type="predicted"/>
<evidence type="ECO:0008006" key="3">
    <source>
        <dbReference type="Google" id="ProtNLM"/>
    </source>
</evidence>
<sequence length="403" mass="44710">MSGASQDLLVPDLISLSRIPELNGITTCKYRIISNSTSICTIVVQFDEDQSPRGLPTHLIIRFEKSREGNPLLATAAIQRLAHIRLPHVVPKVWGAGHTQTETGTQLTYLLSQFYMDTCTLDTVWDDMDRFTQYFMAKAVVSAMFQLRDVSLVEAGDEAQEVLRGTPFERNATASPTLVGGPAYGYFPDFGSFLMAMVSPGSAKYSVDQKPDGAVTIRTQYPEEADWGFAQTDLDLLTKSSGLCHNNLEPRNILVRQVKSDQGNATYQFVSVIGWAAAGFLPLAFEIGFKDTCLGLQNQSWTWYRVYRACAGTALAKIFPGADHICSKLIRAMVLTDLSRKDNNRLSVGNLVQKLWHEREQTGDHVAETGYVKSSDAERTTSFTAADNAELELEALRRLGYIR</sequence>
<dbReference type="EMBL" id="JASAOK010000047">
    <property type="protein sequence ID" value="KAK6209809.1"/>
    <property type="molecule type" value="Genomic_DNA"/>
</dbReference>
<name>A0AAV9SY96_9PEZI</name>
<gene>
    <name evidence="1" type="ORF">QIS74_11393</name>
</gene>
<organism evidence="1 2">
    <name type="scientific">Colletotrichum tabaci</name>
    <dbReference type="NCBI Taxonomy" id="1209068"/>
    <lineage>
        <taxon>Eukaryota</taxon>
        <taxon>Fungi</taxon>
        <taxon>Dikarya</taxon>
        <taxon>Ascomycota</taxon>
        <taxon>Pezizomycotina</taxon>
        <taxon>Sordariomycetes</taxon>
        <taxon>Hypocreomycetidae</taxon>
        <taxon>Glomerellales</taxon>
        <taxon>Glomerellaceae</taxon>
        <taxon>Colletotrichum</taxon>
        <taxon>Colletotrichum destructivum species complex</taxon>
    </lineage>
</organism>
<comment type="caution">
    <text evidence="1">The sequence shown here is derived from an EMBL/GenBank/DDBJ whole genome shotgun (WGS) entry which is preliminary data.</text>
</comment>
<dbReference type="Proteomes" id="UP001327957">
    <property type="component" value="Unassembled WGS sequence"/>
</dbReference>
<protein>
    <recommendedName>
        <fullName evidence="3">Protein kinase domain-containing protein</fullName>
    </recommendedName>
</protein>
<reference evidence="1 2" key="1">
    <citation type="submission" date="2023-04" db="EMBL/GenBank/DDBJ databases">
        <title>Colletotrichum tabacum stain YC1 causing leaf anthracnose on Nicotiana tabacum(L.) cv.</title>
        <authorList>
            <person name="Ji Z."/>
            <person name="Wang M."/>
            <person name="Zhang J."/>
            <person name="Wang N."/>
            <person name="Zhou Z."/>
        </authorList>
    </citation>
    <scope>NUCLEOTIDE SEQUENCE [LARGE SCALE GENOMIC DNA]</scope>
    <source>
        <strain evidence="1 2">YC1</strain>
    </source>
</reference>
<accession>A0AAV9SY96</accession>
<dbReference type="AlphaFoldDB" id="A0AAV9SY96"/>
<keyword evidence="2" id="KW-1185">Reference proteome</keyword>
<evidence type="ECO:0000313" key="2">
    <source>
        <dbReference type="Proteomes" id="UP001327957"/>
    </source>
</evidence>
<evidence type="ECO:0000313" key="1">
    <source>
        <dbReference type="EMBL" id="KAK6209809.1"/>
    </source>
</evidence>